<organism evidence="1 2">
    <name type="scientific">alpha proteobacterium IMCC14465</name>
    <dbReference type="NCBI Taxonomy" id="1220535"/>
    <lineage>
        <taxon>Bacteria</taxon>
        <taxon>Pseudomonadati</taxon>
        <taxon>Pseudomonadota</taxon>
        <taxon>Alphaproteobacteria</taxon>
        <taxon>PS1 clade</taxon>
    </lineage>
</organism>
<dbReference type="eggNOG" id="ENOG5032VAU">
    <property type="taxonomic scope" value="Bacteria"/>
</dbReference>
<sequence>MDMKQFPIRSFDERVQFMDYTWIISGTIYDGGSEKLLEALRLREINECYFYNVASTPIGKKTVAGVAESFDVETFHVLVSADQADNIFEFIYEFCEMHEPNKGIMYMNKLSKSTVNLLPDLEENSQTELAS</sequence>
<name>J9DG95_9PROT</name>
<dbReference type="STRING" id="1220535.IMCC14465_07070"/>
<gene>
    <name evidence="1" type="ORF">IMCC14465_07070</name>
</gene>
<dbReference type="OrthoDB" id="5769870at2"/>
<protein>
    <recommendedName>
        <fullName evidence="3">Nitrogen regulatory protein P-II</fullName>
    </recommendedName>
</protein>
<evidence type="ECO:0000313" key="2">
    <source>
        <dbReference type="Proteomes" id="UP000004836"/>
    </source>
</evidence>
<evidence type="ECO:0000313" key="1">
    <source>
        <dbReference type="EMBL" id="EJW20911.1"/>
    </source>
</evidence>
<evidence type="ECO:0008006" key="3">
    <source>
        <dbReference type="Google" id="ProtNLM"/>
    </source>
</evidence>
<comment type="caution">
    <text evidence="1">The sequence shown here is derived from an EMBL/GenBank/DDBJ whole genome shotgun (WGS) entry which is preliminary data.</text>
</comment>
<dbReference type="EMBL" id="ALYF01000003">
    <property type="protein sequence ID" value="EJW20911.1"/>
    <property type="molecule type" value="Genomic_DNA"/>
</dbReference>
<dbReference type="AlphaFoldDB" id="J9DG95"/>
<dbReference type="Proteomes" id="UP000004836">
    <property type="component" value="Unassembled WGS sequence"/>
</dbReference>
<proteinExistence type="predicted"/>
<keyword evidence="2" id="KW-1185">Reference proteome</keyword>
<accession>J9DG95</accession>
<reference evidence="1 2" key="1">
    <citation type="journal article" date="2012" name="J. Bacteriol.">
        <title>Genome Sequence of Strain IMCC14465, Isolated from the East Sea, Belonging to the PS1 Clade of Alphaproteobacteria.</title>
        <authorList>
            <person name="Yang S.J."/>
            <person name="Kang I."/>
            <person name="Cho J.C."/>
        </authorList>
    </citation>
    <scope>NUCLEOTIDE SEQUENCE [LARGE SCALE GENOMIC DNA]</scope>
    <source>
        <strain evidence="1 2">IMCC14465</strain>
    </source>
</reference>